<reference evidence="1 2" key="1">
    <citation type="submission" date="2014-04" db="EMBL/GenBank/DDBJ databases">
        <title>Characterization and application of a salt tolerant electro-active bacterium.</title>
        <authorList>
            <person name="Yang L."/>
            <person name="Wei S."/>
            <person name="Tay Q.X.M."/>
        </authorList>
    </citation>
    <scope>NUCLEOTIDE SEQUENCE [LARGE SCALE GENOMIC DNA]</scope>
    <source>
        <strain evidence="1 2">LY1</strain>
    </source>
</reference>
<dbReference type="AlphaFoldDB" id="A0A074L221"/>
<accession>A0A074L221</accession>
<dbReference type="EMBL" id="JMIH01000014">
    <property type="protein sequence ID" value="KEO75199.1"/>
    <property type="molecule type" value="Genomic_DNA"/>
</dbReference>
<evidence type="ECO:0000313" key="2">
    <source>
        <dbReference type="Proteomes" id="UP000027821"/>
    </source>
</evidence>
<dbReference type="eggNOG" id="ENOG50313NS">
    <property type="taxonomic scope" value="Bacteria"/>
</dbReference>
<protein>
    <submittedName>
        <fullName evidence="1">Uncharacterized protein</fullName>
    </submittedName>
</protein>
<dbReference type="STRING" id="1048983.EL17_05915"/>
<dbReference type="Proteomes" id="UP000027821">
    <property type="component" value="Unassembled WGS sequence"/>
</dbReference>
<evidence type="ECO:0000313" key="1">
    <source>
        <dbReference type="EMBL" id="KEO75199.1"/>
    </source>
</evidence>
<organism evidence="1 2">
    <name type="scientific">Anditalea andensis</name>
    <dbReference type="NCBI Taxonomy" id="1048983"/>
    <lineage>
        <taxon>Bacteria</taxon>
        <taxon>Pseudomonadati</taxon>
        <taxon>Bacteroidota</taxon>
        <taxon>Cytophagia</taxon>
        <taxon>Cytophagales</taxon>
        <taxon>Cytophagaceae</taxon>
        <taxon>Anditalea</taxon>
    </lineage>
</organism>
<comment type="caution">
    <text evidence="1">The sequence shown here is derived from an EMBL/GenBank/DDBJ whole genome shotgun (WGS) entry which is preliminary data.</text>
</comment>
<dbReference type="OrthoDB" id="43895at2"/>
<name>A0A074L221_9BACT</name>
<sequence length="218" mass="24782">MLTGAFFQRHSLACELLPFMGYEELNRNVFLASDVSSDRIDELTEMIDLAVKRLTETYGVPIATPRIVITSDVAVAAKWGSNETGAMHRMPWCSCIVLGPEGQNVDVIAHEMLHAELQRRVGLLKILNEVPVWFDEGAALTLDNREPFLPENIELSDEKILNVMTFDTHKAFFSGKIRENYQSARMAVIPLIRKESFYEDLDRIKSGKSFHAVFYKNK</sequence>
<gene>
    <name evidence="1" type="ORF">EL17_05915</name>
</gene>
<proteinExistence type="predicted"/>
<keyword evidence="2" id="KW-1185">Reference proteome</keyword>